<accession>A0A1I1MKP1</accession>
<dbReference type="OrthoDB" id="977906at2"/>
<protein>
    <recommendedName>
        <fullName evidence="4">Lipoprotein</fullName>
    </recommendedName>
</protein>
<evidence type="ECO:0000256" key="1">
    <source>
        <dbReference type="SAM" id="SignalP"/>
    </source>
</evidence>
<evidence type="ECO:0000313" key="3">
    <source>
        <dbReference type="Proteomes" id="UP000199514"/>
    </source>
</evidence>
<keyword evidence="1" id="KW-0732">Signal</keyword>
<dbReference type="AlphaFoldDB" id="A0A1I1MKP1"/>
<keyword evidence="3" id="KW-1185">Reference proteome</keyword>
<dbReference type="RefSeq" id="WP_091515132.1">
    <property type="nucleotide sequence ID" value="NZ_FOLE01000010.1"/>
</dbReference>
<feature type="chain" id="PRO_5011612064" description="Lipoprotein" evidence="1">
    <location>
        <begin position="19"/>
        <end position="411"/>
    </location>
</feature>
<name>A0A1I1MKP1_9BACT</name>
<dbReference type="PROSITE" id="PS51257">
    <property type="entry name" value="PROKAR_LIPOPROTEIN"/>
    <property type="match status" value="1"/>
</dbReference>
<sequence length="411" mass="46758">MKKYFFALSLAFIGTLYACGSAENESTQQTDSLPTDTAHVTLADTIAPEATPESDTIAAPAFTEYDYIAEFLSGMLRDTLSSPLAHLSQHEAWLNYAQRSNTAWQKMHASRLDSVNVWREKTIQPLQSQQPETVFYPFSGPDFLHAFTFFPEADRYLLIGLEPVGQKPSLTQLEADSNYHYLQQTSQALSTIIRGGYFITFDMREHFKPEKLNGVLPLLYIFLARTGQRIQSVNFVGIQADGQYITLPDGNAQEGVKTYGVEIEFWNKASKKLSKLVYFSQDMANWKYKEANGLYVYLKNNLNTQETVTYLKSASYLMHQNGFSNIRQTVFDKSALILQDDTGIAYRFFDKNMWDIHLYGGYGIPIPPFTNLFEQDLDSAYRNQTPSPLPFTLGYQWGKKGRTSMLCAVRK</sequence>
<evidence type="ECO:0000313" key="2">
    <source>
        <dbReference type="EMBL" id="SFC82100.1"/>
    </source>
</evidence>
<reference evidence="2 3" key="1">
    <citation type="submission" date="2016-10" db="EMBL/GenBank/DDBJ databases">
        <authorList>
            <person name="de Groot N.N."/>
        </authorList>
    </citation>
    <scope>NUCLEOTIDE SEQUENCE [LARGE SCALE GENOMIC DNA]</scope>
    <source>
        <strain evidence="2 3">DSM 6793</strain>
    </source>
</reference>
<dbReference type="Proteomes" id="UP000199514">
    <property type="component" value="Unassembled WGS sequence"/>
</dbReference>
<feature type="signal peptide" evidence="1">
    <location>
        <begin position="1"/>
        <end position="18"/>
    </location>
</feature>
<gene>
    <name evidence="2" type="ORF">SAMN05421780_11092</name>
</gene>
<dbReference type="EMBL" id="FOLE01000010">
    <property type="protein sequence ID" value="SFC82100.1"/>
    <property type="molecule type" value="Genomic_DNA"/>
</dbReference>
<organism evidence="2 3">
    <name type="scientific">Flexibacter flexilis DSM 6793</name>
    <dbReference type="NCBI Taxonomy" id="927664"/>
    <lineage>
        <taxon>Bacteria</taxon>
        <taxon>Pseudomonadati</taxon>
        <taxon>Bacteroidota</taxon>
        <taxon>Cytophagia</taxon>
        <taxon>Cytophagales</taxon>
        <taxon>Flexibacteraceae</taxon>
        <taxon>Flexibacter</taxon>
    </lineage>
</organism>
<proteinExistence type="predicted"/>
<evidence type="ECO:0008006" key="4">
    <source>
        <dbReference type="Google" id="ProtNLM"/>
    </source>
</evidence>